<protein>
    <recommendedName>
        <fullName evidence="5">Transmembrane protein 220</fullName>
    </recommendedName>
</protein>
<keyword evidence="4" id="KW-1185">Reference proteome</keyword>
<feature type="transmembrane region" description="Helical" evidence="1">
    <location>
        <begin position="83"/>
        <end position="102"/>
    </location>
</feature>
<feature type="chain" id="PRO_5025377582" description="Transmembrane protein 220" evidence="2">
    <location>
        <begin position="27"/>
        <end position="118"/>
    </location>
</feature>
<keyword evidence="2" id="KW-0732">Signal</keyword>
<dbReference type="AlphaFoldDB" id="A0A673GMF3"/>
<evidence type="ECO:0000313" key="3">
    <source>
        <dbReference type="Ensembl" id="ENSSRHP00000014537.1"/>
    </source>
</evidence>
<reference evidence="3" key="1">
    <citation type="submission" date="2025-08" db="UniProtKB">
        <authorList>
            <consortium name="Ensembl"/>
        </authorList>
    </citation>
    <scope>IDENTIFICATION</scope>
</reference>
<dbReference type="Ensembl" id="ENSSRHT00000015032.1">
    <property type="protein sequence ID" value="ENSSRHP00000014537.1"/>
    <property type="gene ID" value="ENSSRHG00000008120.1"/>
</dbReference>
<dbReference type="Proteomes" id="UP000472270">
    <property type="component" value="Unassembled WGS sequence"/>
</dbReference>
<evidence type="ECO:0000256" key="2">
    <source>
        <dbReference type="SAM" id="SignalP"/>
    </source>
</evidence>
<feature type="signal peptide" evidence="2">
    <location>
        <begin position="1"/>
        <end position="26"/>
    </location>
</feature>
<keyword evidence="1" id="KW-0472">Membrane</keyword>
<reference evidence="3" key="2">
    <citation type="submission" date="2025-09" db="UniProtKB">
        <authorList>
            <consortium name="Ensembl"/>
        </authorList>
    </citation>
    <scope>IDENTIFICATION</scope>
</reference>
<keyword evidence="1" id="KW-1133">Transmembrane helix</keyword>
<evidence type="ECO:0008006" key="5">
    <source>
        <dbReference type="Google" id="ProtNLM"/>
    </source>
</evidence>
<sequence length="118" mass="12898">KAPSSLRLHPGLLSPWFCHILPSCAALHPFGSTGILLPSGSALALTPSSATPFCQASVFACIRSVFAFILFQFSLLPVGSVKICIAVGITVFPFITWIYYYMNTELRKHWPQHCTTAL</sequence>
<accession>A0A673GMF3</accession>
<keyword evidence="1" id="KW-0812">Transmembrane</keyword>
<evidence type="ECO:0000256" key="1">
    <source>
        <dbReference type="SAM" id="Phobius"/>
    </source>
</evidence>
<name>A0A673GMF3_9TELE</name>
<evidence type="ECO:0000313" key="4">
    <source>
        <dbReference type="Proteomes" id="UP000472270"/>
    </source>
</evidence>
<proteinExistence type="predicted"/>
<organism evidence="3 4">
    <name type="scientific">Sinocyclocheilus rhinocerous</name>
    <dbReference type="NCBI Taxonomy" id="307959"/>
    <lineage>
        <taxon>Eukaryota</taxon>
        <taxon>Metazoa</taxon>
        <taxon>Chordata</taxon>
        <taxon>Craniata</taxon>
        <taxon>Vertebrata</taxon>
        <taxon>Euteleostomi</taxon>
        <taxon>Actinopterygii</taxon>
        <taxon>Neopterygii</taxon>
        <taxon>Teleostei</taxon>
        <taxon>Ostariophysi</taxon>
        <taxon>Cypriniformes</taxon>
        <taxon>Cyprinidae</taxon>
        <taxon>Cyprininae</taxon>
        <taxon>Sinocyclocheilus</taxon>
    </lineage>
</organism>